<evidence type="ECO:0000256" key="2">
    <source>
        <dbReference type="ARBA" id="ARBA00005594"/>
    </source>
</evidence>
<dbReference type="InterPro" id="IPR009080">
    <property type="entry name" value="tRNAsynth_Ia_anticodon-bd"/>
</dbReference>
<comment type="cofactor">
    <cofactor evidence="13">
        <name>Zn(2+)</name>
        <dbReference type="ChEBI" id="CHEBI:29105"/>
    </cofactor>
    <text evidence="13">Binds 1 zinc ion per subunit.</text>
</comment>
<dbReference type="CDD" id="cd00672">
    <property type="entry name" value="CysRS_core"/>
    <property type="match status" value="1"/>
</dbReference>
<evidence type="ECO:0000256" key="1">
    <source>
        <dbReference type="ARBA" id="ARBA00004496"/>
    </source>
</evidence>
<dbReference type="AlphaFoldDB" id="A0A537K685"/>
<dbReference type="Pfam" id="PF09190">
    <property type="entry name" value="DALR_2"/>
    <property type="match status" value="1"/>
</dbReference>
<dbReference type="PANTHER" id="PTHR10890">
    <property type="entry name" value="CYSTEINYL-TRNA SYNTHETASE"/>
    <property type="match status" value="1"/>
</dbReference>
<accession>A0A537K685</accession>
<dbReference type="SUPFAM" id="SSF52374">
    <property type="entry name" value="Nucleotidylyl transferase"/>
    <property type="match status" value="1"/>
</dbReference>
<keyword evidence="4 13" id="KW-0963">Cytoplasm</keyword>
<comment type="caution">
    <text evidence="16">The sequence shown here is derived from an EMBL/GenBank/DDBJ whole genome shotgun (WGS) entry which is preliminary data.</text>
</comment>
<evidence type="ECO:0000256" key="4">
    <source>
        <dbReference type="ARBA" id="ARBA00022490"/>
    </source>
</evidence>
<reference evidence="16 17" key="1">
    <citation type="journal article" date="2019" name="Nat. Microbiol.">
        <title>Mediterranean grassland soil C-N compound turnover is dependent on rainfall and depth, and is mediated by genomically divergent microorganisms.</title>
        <authorList>
            <person name="Diamond S."/>
            <person name="Andeer P.F."/>
            <person name="Li Z."/>
            <person name="Crits-Christoph A."/>
            <person name="Burstein D."/>
            <person name="Anantharaman K."/>
            <person name="Lane K.R."/>
            <person name="Thomas B.C."/>
            <person name="Pan C."/>
            <person name="Northen T.R."/>
            <person name="Banfield J.F."/>
        </authorList>
    </citation>
    <scope>NUCLEOTIDE SEQUENCE [LARGE SCALE GENOMIC DNA]</scope>
    <source>
        <strain evidence="16">NP_3</strain>
    </source>
</reference>
<feature type="binding site" evidence="13">
    <location>
        <position position="238"/>
    </location>
    <ligand>
        <name>Zn(2+)</name>
        <dbReference type="ChEBI" id="CHEBI:29105"/>
    </ligand>
</feature>
<dbReference type="InterPro" id="IPR024909">
    <property type="entry name" value="Cys-tRNA/MSH_ligase"/>
</dbReference>
<feature type="binding site" evidence="13">
    <location>
        <position position="234"/>
    </location>
    <ligand>
        <name>Zn(2+)</name>
        <dbReference type="ChEBI" id="CHEBI:29105"/>
    </ligand>
</feature>
<keyword evidence="10 13" id="KW-0648">Protein biosynthesis</keyword>
<evidence type="ECO:0000256" key="7">
    <source>
        <dbReference type="ARBA" id="ARBA00022741"/>
    </source>
</evidence>
<dbReference type="FunFam" id="3.40.50.620:FF:000130">
    <property type="entry name" value="Cysteine--tRNA ligase"/>
    <property type="match status" value="1"/>
</dbReference>
<sequence length="539" mass="59126">MAIRVYNTLSRRAEELVPLHAGEVRMYICGPNLYGPAHVGHALSFLVFDVIRRYLEYRGYRVTLVQNFTDIEDRIIETARERGITVEALAAEYAERFLREMDWLGIRRADHYPRATAAVPKMLEMIQALVNRGLAYAVDGDVFFRVTKFPDYGRLSGRSLEEMQAGARIDVDPRKEHPMDFVLWKAAKPGEPAWDSPWGRGRPGWHIECSAMSLSLLGQQLDVHGGGQDLIFPHHENEIAQSEGVTGKKPFVRYWVHNGLLRPSEGQEKMTRHLGNIVTIEAAGERYQPDAIRLFVLSSHYRSPATWTEEALDAATRGAERLRTAVEHVETVLRGDGPRGGAAAAPARPAAHAGGEAAESPGDPAGLIRAAAAAGEVFTAAMDDDFNTPRALAAIFDLATAVNRAADAAAKAGGHPSPAALAGLRAGREALRTLAGVLGFRLTAAVTAEQRRSLYRLARDLVNERPDLFGSAHPLLARLRGEGPADEISGDDLVALIAEGRMRARRQKDWATSDAIRSRLQAVGVLLEDAPTGWTWRLR</sequence>
<gene>
    <name evidence="13" type="primary">cysS</name>
    <name evidence="16" type="ORF">E6H00_04920</name>
</gene>
<protein>
    <recommendedName>
        <fullName evidence="13">Cysteine--tRNA ligase</fullName>
        <ecNumber evidence="13">6.1.1.16</ecNumber>
    </recommendedName>
    <alternativeName>
        <fullName evidence="13">Cysteinyl-tRNA synthetase</fullName>
        <shortName evidence="13">CysRS</shortName>
    </alternativeName>
</protein>
<dbReference type="PRINTS" id="PR00983">
    <property type="entry name" value="TRNASYNTHCYS"/>
</dbReference>
<dbReference type="Gene3D" id="3.40.50.620">
    <property type="entry name" value="HUPs"/>
    <property type="match status" value="1"/>
</dbReference>
<feature type="binding site" evidence="13">
    <location>
        <position position="209"/>
    </location>
    <ligand>
        <name>Zn(2+)</name>
        <dbReference type="ChEBI" id="CHEBI:29105"/>
    </ligand>
</feature>
<dbReference type="GO" id="GO:0004817">
    <property type="term" value="F:cysteine-tRNA ligase activity"/>
    <property type="evidence" value="ECO:0007669"/>
    <property type="project" value="UniProtKB-UniRule"/>
</dbReference>
<dbReference type="InterPro" id="IPR015803">
    <property type="entry name" value="Cys-tRNA-ligase"/>
</dbReference>
<dbReference type="Pfam" id="PF01406">
    <property type="entry name" value="tRNA-synt_1e"/>
    <property type="match status" value="1"/>
</dbReference>
<evidence type="ECO:0000256" key="12">
    <source>
        <dbReference type="ARBA" id="ARBA00047398"/>
    </source>
</evidence>
<evidence type="ECO:0000256" key="11">
    <source>
        <dbReference type="ARBA" id="ARBA00023146"/>
    </source>
</evidence>
<evidence type="ECO:0000313" key="17">
    <source>
        <dbReference type="Proteomes" id="UP000318509"/>
    </source>
</evidence>
<dbReference type="SMART" id="SM00840">
    <property type="entry name" value="DALR_2"/>
    <property type="match status" value="1"/>
</dbReference>
<organism evidence="16 17">
    <name type="scientific">Candidatus Segetimicrobium genomatis</name>
    <dbReference type="NCBI Taxonomy" id="2569760"/>
    <lineage>
        <taxon>Bacteria</taxon>
        <taxon>Bacillati</taxon>
        <taxon>Candidatus Sysuimicrobiota</taxon>
        <taxon>Candidatus Sysuimicrobiia</taxon>
        <taxon>Candidatus Sysuimicrobiales</taxon>
        <taxon>Candidatus Segetimicrobiaceae</taxon>
        <taxon>Candidatus Segetimicrobium</taxon>
    </lineage>
</organism>
<comment type="subcellular location">
    <subcellularLocation>
        <location evidence="1 13">Cytoplasm</location>
    </subcellularLocation>
</comment>
<dbReference type="EMBL" id="VBAK01000105">
    <property type="protein sequence ID" value="TMI91032.1"/>
    <property type="molecule type" value="Genomic_DNA"/>
</dbReference>
<dbReference type="GO" id="GO:0005524">
    <property type="term" value="F:ATP binding"/>
    <property type="evidence" value="ECO:0007669"/>
    <property type="project" value="UniProtKB-UniRule"/>
</dbReference>
<feature type="domain" description="Cysteinyl-tRNA synthetase class Ia DALR" evidence="15">
    <location>
        <begin position="377"/>
        <end position="450"/>
    </location>
</feature>
<evidence type="ECO:0000259" key="15">
    <source>
        <dbReference type="SMART" id="SM00840"/>
    </source>
</evidence>
<dbReference type="InterPro" id="IPR014729">
    <property type="entry name" value="Rossmann-like_a/b/a_fold"/>
</dbReference>
<evidence type="ECO:0000313" key="16">
    <source>
        <dbReference type="EMBL" id="TMI91032.1"/>
    </source>
</evidence>
<keyword evidence="8 13" id="KW-0862">Zinc</keyword>
<proteinExistence type="inferred from homology"/>
<dbReference type="SUPFAM" id="SSF47323">
    <property type="entry name" value="Anticodon-binding domain of a subclass of class I aminoacyl-tRNA synthetases"/>
    <property type="match status" value="1"/>
</dbReference>
<keyword evidence="7 13" id="KW-0547">Nucleotide-binding</keyword>
<evidence type="ECO:0000256" key="10">
    <source>
        <dbReference type="ARBA" id="ARBA00022917"/>
    </source>
</evidence>
<comment type="caution">
    <text evidence="13">Lacks conserved residue(s) required for the propagation of feature annotation.</text>
</comment>
<dbReference type="InterPro" id="IPR032678">
    <property type="entry name" value="tRNA-synt_1_cat_dom"/>
</dbReference>
<dbReference type="InterPro" id="IPR015273">
    <property type="entry name" value="Cys-tRNA-synt_Ia_DALR"/>
</dbReference>
<dbReference type="EC" id="6.1.1.16" evidence="13"/>
<keyword evidence="9 13" id="KW-0067">ATP-binding</keyword>
<dbReference type="GO" id="GO:0008270">
    <property type="term" value="F:zinc ion binding"/>
    <property type="evidence" value="ECO:0007669"/>
    <property type="project" value="UniProtKB-UniRule"/>
</dbReference>
<evidence type="ECO:0000256" key="3">
    <source>
        <dbReference type="ARBA" id="ARBA00011245"/>
    </source>
</evidence>
<keyword evidence="5 13" id="KW-0436">Ligase</keyword>
<feature type="compositionally biased region" description="Low complexity" evidence="14">
    <location>
        <begin position="341"/>
        <end position="358"/>
    </location>
</feature>
<comment type="catalytic activity">
    <reaction evidence="12 13">
        <text>tRNA(Cys) + L-cysteine + ATP = L-cysteinyl-tRNA(Cys) + AMP + diphosphate</text>
        <dbReference type="Rhea" id="RHEA:17773"/>
        <dbReference type="Rhea" id="RHEA-COMP:9661"/>
        <dbReference type="Rhea" id="RHEA-COMP:9679"/>
        <dbReference type="ChEBI" id="CHEBI:30616"/>
        <dbReference type="ChEBI" id="CHEBI:33019"/>
        <dbReference type="ChEBI" id="CHEBI:35235"/>
        <dbReference type="ChEBI" id="CHEBI:78442"/>
        <dbReference type="ChEBI" id="CHEBI:78517"/>
        <dbReference type="ChEBI" id="CHEBI:456215"/>
        <dbReference type="EC" id="6.1.1.16"/>
    </reaction>
</comment>
<evidence type="ECO:0000256" key="14">
    <source>
        <dbReference type="SAM" id="MobiDB-lite"/>
    </source>
</evidence>
<evidence type="ECO:0000256" key="13">
    <source>
        <dbReference type="HAMAP-Rule" id="MF_00041"/>
    </source>
</evidence>
<evidence type="ECO:0000256" key="6">
    <source>
        <dbReference type="ARBA" id="ARBA00022723"/>
    </source>
</evidence>
<dbReference type="Gene3D" id="1.20.120.1910">
    <property type="entry name" value="Cysteine-tRNA ligase, C-terminal anti-codon recognition domain"/>
    <property type="match status" value="1"/>
</dbReference>
<evidence type="ECO:0000256" key="9">
    <source>
        <dbReference type="ARBA" id="ARBA00022840"/>
    </source>
</evidence>
<feature type="binding site" evidence="13">
    <location>
        <position position="29"/>
    </location>
    <ligand>
        <name>Zn(2+)</name>
        <dbReference type="ChEBI" id="CHEBI:29105"/>
    </ligand>
</feature>
<dbReference type="GO" id="GO:0006423">
    <property type="term" value="P:cysteinyl-tRNA aminoacylation"/>
    <property type="evidence" value="ECO:0007669"/>
    <property type="project" value="UniProtKB-UniRule"/>
</dbReference>
<keyword evidence="11 13" id="KW-0030">Aminoacyl-tRNA synthetase</keyword>
<dbReference type="PANTHER" id="PTHR10890:SF3">
    <property type="entry name" value="CYSTEINE--TRNA LIGASE, CYTOPLASMIC"/>
    <property type="match status" value="1"/>
</dbReference>
<feature type="region of interest" description="Disordered" evidence="14">
    <location>
        <begin position="334"/>
        <end position="364"/>
    </location>
</feature>
<dbReference type="NCBIfam" id="TIGR00435">
    <property type="entry name" value="cysS"/>
    <property type="match status" value="1"/>
</dbReference>
<evidence type="ECO:0000256" key="8">
    <source>
        <dbReference type="ARBA" id="ARBA00022833"/>
    </source>
</evidence>
<name>A0A537K685_9BACT</name>
<comment type="subunit">
    <text evidence="3 13">Monomer.</text>
</comment>
<dbReference type="GO" id="GO:0005829">
    <property type="term" value="C:cytosol"/>
    <property type="evidence" value="ECO:0007669"/>
    <property type="project" value="TreeGrafter"/>
</dbReference>
<dbReference type="Proteomes" id="UP000318509">
    <property type="component" value="Unassembled WGS sequence"/>
</dbReference>
<keyword evidence="6 13" id="KW-0479">Metal-binding</keyword>
<comment type="similarity">
    <text evidence="2 13">Belongs to the class-I aminoacyl-tRNA synthetase family.</text>
</comment>
<evidence type="ECO:0000256" key="5">
    <source>
        <dbReference type="ARBA" id="ARBA00022598"/>
    </source>
</evidence>
<dbReference type="HAMAP" id="MF_00041">
    <property type="entry name" value="Cys_tRNA_synth"/>
    <property type="match status" value="1"/>
</dbReference>